<dbReference type="RefSeq" id="WP_110374843.1">
    <property type="nucleotide sequence ID" value="NZ_JAHBRY010000001.1"/>
</dbReference>
<protein>
    <submittedName>
        <fullName evidence="2">Methyltransferase family protein</fullName>
    </submittedName>
</protein>
<dbReference type="PANTHER" id="PTHR43861:SF6">
    <property type="entry name" value="METHYLTRANSFERASE TYPE 11"/>
    <property type="match status" value="1"/>
</dbReference>
<feature type="coiled-coil region" evidence="1">
    <location>
        <begin position="262"/>
        <end position="344"/>
    </location>
</feature>
<dbReference type="Gene3D" id="3.40.50.150">
    <property type="entry name" value="Vaccinia Virus protein VP39"/>
    <property type="match status" value="1"/>
</dbReference>
<reference evidence="2 3" key="1">
    <citation type="submission" date="2018-05" db="EMBL/GenBank/DDBJ databases">
        <title>Genomic Encyclopedia of Type Strains, Phase IV (KMG-IV): sequencing the most valuable type-strain genomes for metagenomic binning, comparative biology and taxonomic classification.</title>
        <authorList>
            <person name="Goeker M."/>
        </authorList>
    </citation>
    <scope>NUCLEOTIDE SEQUENCE [LARGE SCALE GENOMIC DNA]</scope>
    <source>
        <strain evidence="2 3">DSM 6462</strain>
    </source>
</reference>
<comment type="caution">
    <text evidence="2">The sequence shown here is derived from an EMBL/GenBank/DDBJ whole genome shotgun (WGS) entry which is preliminary data.</text>
</comment>
<organism evidence="2 3">
    <name type="scientific">Chelatococcus asaccharovorans</name>
    <dbReference type="NCBI Taxonomy" id="28210"/>
    <lineage>
        <taxon>Bacteria</taxon>
        <taxon>Pseudomonadati</taxon>
        <taxon>Pseudomonadota</taxon>
        <taxon>Alphaproteobacteria</taxon>
        <taxon>Hyphomicrobiales</taxon>
        <taxon>Chelatococcaceae</taxon>
        <taxon>Chelatococcus</taxon>
    </lineage>
</organism>
<dbReference type="OrthoDB" id="6493506at2"/>
<dbReference type="PANTHER" id="PTHR43861">
    <property type="entry name" value="TRANS-ACONITATE 2-METHYLTRANSFERASE-RELATED"/>
    <property type="match status" value="1"/>
</dbReference>
<dbReference type="GO" id="GO:0008168">
    <property type="term" value="F:methyltransferase activity"/>
    <property type="evidence" value="ECO:0007669"/>
    <property type="project" value="UniProtKB-KW"/>
</dbReference>
<name>A0A2V3UIB6_9HYPH</name>
<keyword evidence="3" id="KW-1185">Reference proteome</keyword>
<keyword evidence="1" id="KW-0175">Coiled coil</keyword>
<dbReference type="Pfam" id="PF13489">
    <property type="entry name" value="Methyltransf_23"/>
    <property type="match status" value="1"/>
</dbReference>
<dbReference type="Proteomes" id="UP000248021">
    <property type="component" value="Unassembled WGS sequence"/>
</dbReference>
<evidence type="ECO:0000256" key="1">
    <source>
        <dbReference type="SAM" id="Coils"/>
    </source>
</evidence>
<dbReference type="SUPFAM" id="SSF53335">
    <property type="entry name" value="S-adenosyl-L-methionine-dependent methyltransferases"/>
    <property type="match status" value="1"/>
</dbReference>
<evidence type="ECO:0000313" key="3">
    <source>
        <dbReference type="Proteomes" id="UP000248021"/>
    </source>
</evidence>
<dbReference type="CDD" id="cd02440">
    <property type="entry name" value="AdoMet_MTases"/>
    <property type="match status" value="1"/>
</dbReference>
<dbReference type="EMBL" id="QJJK01000005">
    <property type="protein sequence ID" value="PXW58758.1"/>
    <property type="molecule type" value="Genomic_DNA"/>
</dbReference>
<accession>A0A2V3UIB6</accession>
<dbReference type="InterPro" id="IPR029063">
    <property type="entry name" value="SAM-dependent_MTases_sf"/>
</dbReference>
<sequence length="405" mass="44526">MAERLSFTPGAMPYNAMLAAEHVARYILAQPLCGGKRVLDIACGEGYGTSFLKSSGAASVVGIDISGEAIASAKARFGQTGVTFAVGDALSAKAVRQFGPFDLITCFETIEHVADPGRLLGNLRNLMAPDGTIIVSCPNDSLEASRGIKNPYHQRTYTLKEFRETAEAVLGPATQWLLGTPLTGLTILDCDTDELRSADTAMDLALRPVPLERSFMLPAQKDQSVEPETSTFFVGLWNATVPTTQLVAPISRPSYLEYWLEVERLRKVNAAQNAEIEHLRTAAAAQNAEMEHLRAAEAARNAEIEGLKKVDAEQKAEIDYCRELARVSEERAREIRRIAAFEKDTLIAEVTKLRYFHDVAYQSRAHRAAAAYIRHASGDGFVARMLRLFRNIAASGRRTLRRLAR</sequence>
<keyword evidence="2" id="KW-0808">Transferase</keyword>
<dbReference type="AlphaFoldDB" id="A0A2V3UIB6"/>
<evidence type="ECO:0000313" key="2">
    <source>
        <dbReference type="EMBL" id="PXW58758.1"/>
    </source>
</evidence>
<proteinExistence type="predicted"/>
<dbReference type="GO" id="GO:0032259">
    <property type="term" value="P:methylation"/>
    <property type="evidence" value="ECO:0007669"/>
    <property type="project" value="UniProtKB-KW"/>
</dbReference>
<keyword evidence="2" id="KW-0489">Methyltransferase</keyword>
<gene>
    <name evidence="2" type="ORF">C7450_105106</name>
</gene>